<evidence type="ECO:0000256" key="1">
    <source>
        <dbReference type="ARBA" id="ARBA00009156"/>
    </source>
</evidence>
<evidence type="ECO:0000259" key="4">
    <source>
        <dbReference type="Pfam" id="PF00370"/>
    </source>
</evidence>
<dbReference type="SUPFAM" id="SSF53067">
    <property type="entry name" value="Actin-like ATPase domain"/>
    <property type="match status" value="1"/>
</dbReference>
<organism evidence="5 6">
    <name type="scientific">Acanthosepion pharaonis</name>
    <name type="common">Pharaoh cuttlefish</name>
    <name type="synonym">Sepia pharaonis</name>
    <dbReference type="NCBI Taxonomy" id="158019"/>
    <lineage>
        <taxon>Eukaryota</taxon>
        <taxon>Metazoa</taxon>
        <taxon>Spiralia</taxon>
        <taxon>Lophotrochozoa</taxon>
        <taxon>Mollusca</taxon>
        <taxon>Cephalopoda</taxon>
        <taxon>Coleoidea</taxon>
        <taxon>Decapodiformes</taxon>
        <taxon>Sepiida</taxon>
        <taxon>Sepiina</taxon>
        <taxon>Sepiidae</taxon>
        <taxon>Acanthosepion</taxon>
    </lineage>
</organism>
<dbReference type="EC" id="2.7.1.14" evidence="5"/>
<reference evidence="5" key="1">
    <citation type="submission" date="2021-01" db="EMBL/GenBank/DDBJ databases">
        <authorList>
            <person name="Li R."/>
            <person name="Bekaert M."/>
        </authorList>
    </citation>
    <scope>NUCLEOTIDE SEQUENCE</scope>
    <source>
        <strain evidence="5">Farmed</strain>
    </source>
</reference>
<evidence type="ECO:0000313" key="5">
    <source>
        <dbReference type="EMBL" id="CAE1295432.1"/>
    </source>
</evidence>
<keyword evidence="2 5" id="KW-0808">Transferase</keyword>
<dbReference type="GO" id="GO:0005829">
    <property type="term" value="C:cytosol"/>
    <property type="evidence" value="ECO:0007669"/>
    <property type="project" value="TreeGrafter"/>
</dbReference>
<dbReference type="PANTHER" id="PTHR10196">
    <property type="entry name" value="SUGAR KINASE"/>
    <property type="match status" value="1"/>
</dbReference>
<comment type="similarity">
    <text evidence="1">Belongs to the FGGY kinase family.</text>
</comment>
<dbReference type="PANTHER" id="PTHR10196:SF67">
    <property type="entry name" value="SEDOHEPTULOKINASE"/>
    <property type="match status" value="1"/>
</dbReference>
<keyword evidence="6" id="KW-1185">Reference proteome</keyword>
<name>A0A812DB94_ACAPH</name>
<evidence type="ECO:0000313" key="6">
    <source>
        <dbReference type="Proteomes" id="UP000597762"/>
    </source>
</evidence>
<proteinExistence type="inferred from homology"/>
<sequence length="236" mass="25888">MITPGHNPAVTRDLTSPLVLSIDLGTTSIKIALVDSETHKPLKTAAQVTNADTESDIGPDGCEQNPSQILQVLHKCLSVFDRELLARVVCLAITGQMHGVMLWRSEETAKKEVDSFANPTPSSSEPVSPVSSSVHLAMEETSNLITWRDQRCNTKFLRSLPPPDSHLRLATGHGCATLFWMSKERASLLKKFDCAGTIMDYLVSLLCGLDKPIMTPQTAASWGYFNTENKSWNTSM</sequence>
<evidence type="ECO:0000256" key="2">
    <source>
        <dbReference type="ARBA" id="ARBA00022679"/>
    </source>
</evidence>
<dbReference type="InterPro" id="IPR018484">
    <property type="entry name" value="FGGY_N"/>
</dbReference>
<dbReference type="InterPro" id="IPR043129">
    <property type="entry name" value="ATPase_NBD"/>
</dbReference>
<dbReference type="AlphaFoldDB" id="A0A812DB94"/>
<evidence type="ECO:0000256" key="3">
    <source>
        <dbReference type="ARBA" id="ARBA00022777"/>
    </source>
</evidence>
<dbReference type="GO" id="GO:0050277">
    <property type="term" value="F:sedoheptulokinase activity"/>
    <property type="evidence" value="ECO:0007669"/>
    <property type="project" value="UniProtKB-EC"/>
</dbReference>
<dbReference type="Gene3D" id="3.30.420.40">
    <property type="match status" value="1"/>
</dbReference>
<dbReference type="OrthoDB" id="10264182at2759"/>
<keyword evidence="3" id="KW-0418">Kinase</keyword>
<dbReference type="GO" id="GO:0006071">
    <property type="term" value="P:glycerol metabolic process"/>
    <property type="evidence" value="ECO:0007669"/>
    <property type="project" value="TreeGrafter"/>
</dbReference>
<accession>A0A812DB94</accession>
<gene>
    <name evidence="5" type="ORF">SPHA_50912</name>
</gene>
<protein>
    <submittedName>
        <fullName evidence="5">SHPK</fullName>
        <ecNumber evidence="5">2.7.1.14</ecNumber>
    </submittedName>
</protein>
<dbReference type="Pfam" id="PF00370">
    <property type="entry name" value="FGGY_N"/>
    <property type="match status" value="1"/>
</dbReference>
<comment type="caution">
    <text evidence="5">The sequence shown here is derived from an EMBL/GenBank/DDBJ whole genome shotgun (WGS) entry which is preliminary data.</text>
</comment>
<dbReference type="Proteomes" id="UP000597762">
    <property type="component" value="Unassembled WGS sequence"/>
</dbReference>
<dbReference type="EMBL" id="CAHIKZ030003039">
    <property type="protein sequence ID" value="CAE1295432.1"/>
    <property type="molecule type" value="Genomic_DNA"/>
</dbReference>
<feature type="domain" description="Carbohydrate kinase FGGY N-terminal" evidence="4">
    <location>
        <begin position="19"/>
        <end position="106"/>
    </location>
</feature>